<dbReference type="CDD" id="cd06261">
    <property type="entry name" value="TM_PBP2"/>
    <property type="match status" value="1"/>
</dbReference>
<keyword evidence="4 7" id="KW-0812">Transmembrane</keyword>
<keyword evidence="2 7" id="KW-0813">Transport</keyword>
<evidence type="ECO:0000256" key="2">
    <source>
        <dbReference type="ARBA" id="ARBA00022448"/>
    </source>
</evidence>
<keyword evidence="5 7" id="KW-1133">Transmembrane helix</keyword>
<dbReference type="EMBL" id="VXRG01000007">
    <property type="protein sequence ID" value="MXY91957.1"/>
    <property type="molecule type" value="Genomic_DNA"/>
</dbReference>
<evidence type="ECO:0000256" key="1">
    <source>
        <dbReference type="ARBA" id="ARBA00004651"/>
    </source>
</evidence>
<proteinExistence type="inferred from homology"/>
<comment type="similarity">
    <text evidence="7">Belongs to the binding-protein-dependent transport system permease family.</text>
</comment>
<dbReference type="PANTHER" id="PTHR30465">
    <property type="entry name" value="INNER MEMBRANE ABC TRANSPORTER"/>
    <property type="match status" value="1"/>
</dbReference>
<evidence type="ECO:0000256" key="3">
    <source>
        <dbReference type="ARBA" id="ARBA00022475"/>
    </source>
</evidence>
<reference evidence="9" key="1">
    <citation type="submission" date="2019-09" db="EMBL/GenBank/DDBJ databases">
        <title>Characterisation of the sponge microbiome using genome-centric metagenomics.</title>
        <authorList>
            <person name="Engelberts J.P."/>
            <person name="Robbins S.J."/>
            <person name="De Goeij J.M."/>
            <person name="Aranda M."/>
            <person name="Bell S.C."/>
            <person name="Webster N.S."/>
        </authorList>
    </citation>
    <scope>NUCLEOTIDE SEQUENCE</scope>
    <source>
        <strain evidence="9">SB0664_bin_27</strain>
    </source>
</reference>
<dbReference type="SUPFAM" id="SSF161098">
    <property type="entry name" value="MetI-like"/>
    <property type="match status" value="1"/>
</dbReference>
<dbReference type="Pfam" id="PF00528">
    <property type="entry name" value="BPD_transp_1"/>
    <property type="match status" value="1"/>
</dbReference>
<evidence type="ECO:0000313" key="9">
    <source>
        <dbReference type="EMBL" id="MXY91957.1"/>
    </source>
</evidence>
<dbReference type="GO" id="GO:0055085">
    <property type="term" value="P:transmembrane transport"/>
    <property type="evidence" value="ECO:0007669"/>
    <property type="project" value="InterPro"/>
</dbReference>
<protein>
    <submittedName>
        <fullName evidence="9">ABC transporter permease</fullName>
    </submittedName>
</protein>
<keyword evidence="6 7" id="KW-0472">Membrane</keyword>
<feature type="transmembrane region" description="Helical" evidence="7">
    <location>
        <begin position="205"/>
        <end position="222"/>
    </location>
</feature>
<dbReference type="PROSITE" id="PS50928">
    <property type="entry name" value="ABC_TM1"/>
    <property type="match status" value="1"/>
</dbReference>
<feature type="transmembrane region" description="Helical" evidence="7">
    <location>
        <begin position="308"/>
        <end position="335"/>
    </location>
</feature>
<comment type="caution">
    <text evidence="9">The sequence shown here is derived from an EMBL/GenBank/DDBJ whole genome shotgun (WGS) entry which is preliminary data.</text>
</comment>
<dbReference type="InterPro" id="IPR045621">
    <property type="entry name" value="BPD_transp_1_N"/>
</dbReference>
<dbReference type="InterPro" id="IPR000515">
    <property type="entry name" value="MetI-like"/>
</dbReference>
<feature type="transmembrane region" description="Helical" evidence="7">
    <location>
        <begin position="143"/>
        <end position="167"/>
    </location>
</feature>
<feature type="transmembrane region" description="Helical" evidence="7">
    <location>
        <begin position="9"/>
        <end position="29"/>
    </location>
</feature>
<evidence type="ECO:0000259" key="8">
    <source>
        <dbReference type="PROSITE" id="PS50928"/>
    </source>
</evidence>
<organism evidence="9">
    <name type="scientific">Caldilineaceae bacterium SB0664_bin_27</name>
    <dbReference type="NCBI Taxonomy" id="2605260"/>
    <lineage>
        <taxon>Bacteria</taxon>
        <taxon>Bacillati</taxon>
        <taxon>Chloroflexota</taxon>
        <taxon>Caldilineae</taxon>
        <taxon>Caldilineales</taxon>
        <taxon>Caldilineaceae</taxon>
    </lineage>
</organism>
<comment type="subcellular location">
    <subcellularLocation>
        <location evidence="1 7">Cell membrane</location>
        <topology evidence="1 7">Multi-pass membrane protein</topology>
    </subcellularLocation>
</comment>
<feature type="domain" description="ABC transmembrane type-1" evidence="8">
    <location>
        <begin position="105"/>
        <end position="328"/>
    </location>
</feature>
<gene>
    <name evidence="9" type="ORF">F4Y42_00740</name>
</gene>
<evidence type="ECO:0000256" key="5">
    <source>
        <dbReference type="ARBA" id="ARBA00022989"/>
    </source>
</evidence>
<dbReference type="InterPro" id="IPR035906">
    <property type="entry name" value="MetI-like_sf"/>
</dbReference>
<dbReference type="Gene3D" id="1.10.3720.10">
    <property type="entry name" value="MetI-like"/>
    <property type="match status" value="1"/>
</dbReference>
<accession>A0A6B0YN40</accession>
<keyword evidence="3" id="KW-1003">Cell membrane</keyword>
<evidence type="ECO:0000256" key="7">
    <source>
        <dbReference type="RuleBase" id="RU363032"/>
    </source>
</evidence>
<evidence type="ECO:0000256" key="6">
    <source>
        <dbReference type="ARBA" id="ARBA00023136"/>
    </source>
</evidence>
<dbReference type="Pfam" id="PF19300">
    <property type="entry name" value="BPD_transp_1_N"/>
    <property type="match status" value="1"/>
</dbReference>
<feature type="transmembrane region" description="Helical" evidence="7">
    <location>
        <begin position="109"/>
        <end position="131"/>
    </location>
</feature>
<dbReference type="AlphaFoldDB" id="A0A6B0YN40"/>
<dbReference type="GO" id="GO:0005886">
    <property type="term" value="C:plasma membrane"/>
    <property type="evidence" value="ECO:0007669"/>
    <property type="project" value="UniProtKB-SubCell"/>
</dbReference>
<name>A0A6B0YN40_9CHLR</name>
<dbReference type="PANTHER" id="PTHR30465:SF43">
    <property type="entry name" value="OLIGOPEPTIDE ABC TRANSPORTER, PERMEASE PROTEIN"/>
    <property type="match status" value="1"/>
</dbReference>
<sequence>MIGFIVRRFSVSVAVVLGIALVSFIVIQLPPGDYADGYESFLIEQGGATEAEAERQANLFRKRYGLDRPLPIQFYVWIRDMVTKGSFGFSFAYKRDVGELIAERLPRTLLLAVLAHLTSTAVGIIAGILVAPRQYSLADNVAAFIAFILSALPRFWIALAIMFFLVFTLEQEHVTAFHSPQYVVVPWAFGSVAEARESWAKLLDLLQHIWPVVVIAGLGGVARNMRVMRGNMLDELNAQYVTTARSKGLTEGQVMRRHAVPNALHPIIMYQGTVLPYMLQGELQASIVLGLPTIGTLLLTSLRNEDIYIAASCLLIYGVLLVAGNLIADISLAVLDPRVRFS</sequence>
<evidence type="ECO:0000256" key="4">
    <source>
        <dbReference type="ARBA" id="ARBA00022692"/>
    </source>
</evidence>